<dbReference type="EMBL" id="FMVF01000008">
    <property type="protein sequence ID" value="SCY66981.1"/>
    <property type="molecule type" value="Genomic_DNA"/>
</dbReference>
<evidence type="ECO:0000313" key="3">
    <source>
        <dbReference type="EMBL" id="SCY66981.1"/>
    </source>
</evidence>
<evidence type="ECO:0000259" key="2">
    <source>
        <dbReference type="Pfam" id="PF18962"/>
    </source>
</evidence>
<keyword evidence="4" id="KW-1185">Reference proteome</keyword>
<dbReference type="Pfam" id="PF18962">
    <property type="entry name" value="Por_Secre_tail"/>
    <property type="match status" value="1"/>
</dbReference>
<keyword evidence="1" id="KW-0732">Signal</keyword>
<organism evidence="3 4">
    <name type="scientific">Flavobacterium caeni</name>
    <dbReference type="NCBI Taxonomy" id="490189"/>
    <lineage>
        <taxon>Bacteria</taxon>
        <taxon>Pseudomonadati</taxon>
        <taxon>Bacteroidota</taxon>
        <taxon>Flavobacteriia</taxon>
        <taxon>Flavobacteriales</taxon>
        <taxon>Flavobacteriaceae</taxon>
        <taxon>Flavobacterium</taxon>
    </lineage>
</organism>
<feature type="domain" description="Secretion system C-terminal sorting" evidence="2">
    <location>
        <begin position="155"/>
        <end position="232"/>
    </location>
</feature>
<dbReference type="InterPro" id="IPR026444">
    <property type="entry name" value="Secre_tail"/>
</dbReference>
<name>A0A1G5HTG1_9FLAO</name>
<dbReference type="STRING" id="490189.SAMN02927903_01995"/>
<evidence type="ECO:0000313" key="4">
    <source>
        <dbReference type="Proteomes" id="UP000199354"/>
    </source>
</evidence>
<dbReference type="AlphaFoldDB" id="A0A1G5HTG1"/>
<accession>A0A1G5HTG1</accession>
<protein>
    <submittedName>
        <fullName evidence="3">Por secretion system C-terminal sorting domain-containing protein</fullName>
    </submittedName>
</protein>
<sequence>MKYSQRIFHNKCGEKCNFKTHQYFQCIRPVLDENGICHYEFKLNFENTSGADLYITITNNAGLGVLSPSTILIPATAVPGSPIQFTFVLYPIGPFAGGTLGITFNGETADHKNLCTQKIQMEFPALECEKDPNKVYGQSPSAMQTNDTKGILNVVPNPASQSTEIRYVYKTENNAANREIEVYDLVGRPVFQIKVRDANGNVPLDINGFPAGYYVVLLKENGETLQQQKLIVK</sequence>
<evidence type="ECO:0000256" key="1">
    <source>
        <dbReference type="ARBA" id="ARBA00022729"/>
    </source>
</evidence>
<dbReference type="Proteomes" id="UP000199354">
    <property type="component" value="Unassembled WGS sequence"/>
</dbReference>
<gene>
    <name evidence="3" type="ORF">SAMN02927903_01995</name>
</gene>
<dbReference type="NCBIfam" id="TIGR04183">
    <property type="entry name" value="Por_Secre_tail"/>
    <property type="match status" value="1"/>
</dbReference>
<proteinExistence type="predicted"/>
<reference evidence="3 4" key="1">
    <citation type="submission" date="2016-10" db="EMBL/GenBank/DDBJ databases">
        <authorList>
            <person name="de Groot N.N."/>
        </authorList>
    </citation>
    <scope>NUCLEOTIDE SEQUENCE [LARGE SCALE GENOMIC DNA]</scope>
    <source>
        <strain evidence="3 4">CGMCC 1.7031</strain>
    </source>
</reference>